<feature type="region of interest" description="Disordered" evidence="5">
    <location>
        <begin position="30"/>
        <end position="81"/>
    </location>
</feature>
<sequence length="197" mass="21857">MNIAKSSRNWLSLALCLGLSTTGFMAHAHEASAPTASGPEAGQTDGGKTPGMQHHYHHEDGYQGHHGNGAYPKHHGMSGQGGMHHNMPGYGAVTGGPTVDLDLDEEQLEEIAQIQKELRSELQELKVERYEASLKLEELYTAEELDAGDINDQQQRVFDVIKEITELQVEAQQDIRDVLNTEQRNQLMRSGDWLMLN</sequence>
<accession>A0A3D8GX63</accession>
<dbReference type="Proteomes" id="UP000256431">
    <property type="component" value="Unassembled WGS sequence"/>
</dbReference>
<dbReference type="Gene3D" id="1.20.120.1490">
    <property type="match status" value="1"/>
</dbReference>
<dbReference type="Pfam" id="PF13801">
    <property type="entry name" value="Metal_resist"/>
    <property type="match status" value="1"/>
</dbReference>
<evidence type="ECO:0000256" key="4">
    <source>
        <dbReference type="SAM" id="Coils"/>
    </source>
</evidence>
<reference evidence="7 8" key="1">
    <citation type="submission" date="2018-08" db="EMBL/GenBank/DDBJ databases">
        <title>Genome sequence of Marinobacter flavimaris KCTC 12185.</title>
        <authorList>
            <person name="Chun J."/>
            <person name="Kim B.-Y."/>
            <person name="Choi S.-B."/>
            <person name="Kwak M.-J."/>
        </authorList>
    </citation>
    <scope>NUCLEOTIDE SEQUENCE [LARGE SCALE GENOMIC DNA]</scope>
    <source>
        <strain evidence="7 8">KCTC 12185</strain>
    </source>
</reference>
<comment type="caution">
    <text evidence="7">The sequence shown here is derived from an EMBL/GenBank/DDBJ whole genome shotgun (WGS) entry which is preliminary data.</text>
</comment>
<organism evidence="7 8">
    <name type="scientific">Marinobacter flavimaris</name>
    <dbReference type="NCBI Taxonomy" id="262076"/>
    <lineage>
        <taxon>Bacteria</taxon>
        <taxon>Pseudomonadati</taxon>
        <taxon>Pseudomonadota</taxon>
        <taxon>Gammaproteobacteria</taxon>
        <taxon>Pseudomonadales</taxon>
        <taxon>Marinobacteraceae</taxon>
        <taxon>Marinobacter</taxon>
    </lineage>
</organism>
<dbReference type="RefSeq" id="WP_104272557.1">
    <property type="nucleotide sequence ID" value="NZ_PSSW01000029.1"/>
</dbReference>
<evidence type="ECO:0000256" key="5">
    <source>
        <dbReference type="SAM" id="MobiDB-lite"/>
    </source>
</evidence>
<keyword evidence="4" id="KW-0175">Coiled coil</keyword>
<evidence type="ECO:0000256" key="2">
    <source>
        <dbReference type="ARBA" id="ARBA00044983"/>
    </source>
</evidence>
<feature type="chain" id="PRO_5017709357" description="Signaling pathway modulator ZraP" evidence="6">
    <location>
        <begin position="29"/>
        <end position="197"/>
    </location>
</feature>
<feature type="coiled-coil region" evidence="4">
    <location>
        <begin position="101"/>
        <end position="135"/>
    </location>
</feature>
<feature type="signal peptide" evidence="6">
    <location>
        <begin position="1"/>
        <end position="28"/>
    </location>
</feature>
<evidence type="ECO:0000256" key="6">
    <source>
        <dbReference type="SAM" id="SignalP"/>
    </source>
</evidence>
<evidence type="ECO:0000313" key="8">
    <source>
        <dbReference type="Proteomes" id="UP000256431"/>
    </source>
</evidence>
<evidence type="ECO:0000256" key="3">
    <source>
        <dbReference type="ARBA" id="ARBA00045001"/>
    </source>
</evidence>
<keyword evidence="8" id="KW-1185">Reference proteome</keyword>
<dbReference type="AlphaFoldDB" id="A0A3D8GX63"/>
<gene>
    <name evidence="7" type="ORF">DXI23_20545</name>
</gene>
<dbReference type="EMBL" id="QRDH01000023">
    <property type="protein sequence ID" value="RDU39023.1"/>
    <property type="molecule type" value="Genomic_DNA"/>
</dbReference>
<protein>
    <recommendedName>
        <fullName evidence="2">Signaling pathway modulator ZraP</fullName>
    </recommendedName>
    <alternativeName>
        <fullName evidence="3">Zinc resistance-associated protein</fullName>
    </alternativeName>
</protein>
<proteinExistence type="inferred from homology"/>
<name>A0A3D8GX63_9GAMM</name>
<keyword evidence="6" id="KW-0732">Signal</keyword>
<comment type="similarity">
    <text evidence="1">Belongs to the ZraP family.</text>
</comment>
<evidence type="ECO:0000256" key="1">
    <source>
        <dbReference type="ARBA" id="ARBA00044945"/>
    </source>
</evidence>
<evidence type="ECO:0000313" key="7">
    <source>
        <dbReference type="EMBL" id="RDU39023.1"/>
    </source>
</evidence>
<dbReference type="InterPro" id="IPR025961">
    <property type="entry name" value="Metal_resist"/>
</dbReference>